<accession>A0A0L0SBI8</accession>
<evidence type="ECO:0000259" key="2">
    <source>
        <dbReference type="Pfam" id="PF15619"/>
    </source>
</evidence>
<feature type="region of interest" description="Disordered" evidence="1">
    <location>
        <begin position="1"/>
        <end position="56"/>
    </location>
</feature>
<gene>
    <name evidence="3" type="ORF">AMAG_05223</name>
</gene>
<keyword evidence="4" id="KW-1185">Reference proteome</keyword>
<dbReference type="AlphaFoldDB" id="A0A0L0SBI8"/>
<evidence type="ECO:0000313" key="4">
    <source>
        <dbReference type="Proteomes" id="UP000054350"/>
    </source>
</evidence>
<protein>
    <recommendedName>
        <fullName evidence="2">Lebercilin domain-containing protein</fullName>
    </recommendedName>
</protein>
<organism evidence="3 4">
    <name type="scientific">Allomyces macrogynus (strain ATCC 38327)</name>
    <name type="common">Allomyces javanicus var. macrogynus</name>
    <dbReference type="NCBI Taxonomy" id="578462"/>
    <lineage>
        <taxon>Eukaryota</taxon>
        <taxon>Fungi</taxon>
        <taxon>Fungi incertae sedis</taxon>
        <taxon>Blastocladiomycota</taxon>
        <taxon>Blastocladiomycetes</taxon>
        <taxon>Blastocladiales</taxon>
        <taxon>Blastocladiaceae</taxon>
        <taxon>Allomyces</taxon>
    </lineage>
</organism>
<dbReference type="EMBL" id="GG745335">
    <property type="protein sequence ID" value="KNE59760.1"/>
    <property type="molecule type" value="Genomic_DNA"/>
</dbReference>
<reference evidence="3 4" key="1">
    <citation type="submission" date="2009-11" db="EMBL/GenBank/DDBJ databases">
        <title>Annotation of Allomyces macrogynus ATCC 38327.</title>
        <authorList>
            <consortium name="The Broad Institute Genome Sequencing Platform"/>
            <person name="Russ C."/>
            <person name="Cuomo C."/>
            <person name="Burger G."/>
            <person name="Gray M.W."/>
            <person name="Holland P.W.H."/>
            <person name="King N."/>
            <person name="Lang F.B.F."/>
            <person name="Roger A.J."/>
            <person name="Ruiz-Trillo I."/>
            <person name="Young S.K."/>
            <person name="Zeng Q."/>
            <person name="Gargeya S."/>
            <person name="Fitzgerald M."/>
            <person name="Haas B."/>
            <person name="Abouelleil A."/>
            <person name="Alvarado L."/>
            <person name="Arachchi H.M."/>
            <person name="Berlin A."/>
            <person name="Chapman S.B."/>
            <person name="Gearin G."/>
            <person name="Goldberg J."/>
            <person name="Griggs A."/>
            <person name="Gujja S."/>
            <person name="Hansen M."/>
            <person name="Heiman D."/>
            <person name="Howarth C."/>
            <person name="Larimer J."/>
            <person name="Lui A."/>
            <person name="MacDonald P.J.P."/>
            <person name="McCowen C."/>
            <person name="Montmayeur A."/>
            <person name="Murphy C."/>
            <person name="Neiman D."/>
            <person name="Pearson M."/>
            <person name="Priest M."/>
            <person name="Roberts A."/>
            <person name="Saif S."/>
            <person name="Shea T."/>
            <person name="Sisk P."/>
            <person name="Stolte C."/>
            <person name="Sykes S."/>
            <person name="Wortman J."/>
            <person name="Nusbaum C."/>
            <person name="Birren B."/>
        </authorList>
    </citation>
    <scope>NUCLEOTIDE SEQUENCE [LARGE SCALE GENOMIC DNA]</scope>
    <source>
        <strain evidence="3 4">ATCC 38327</strain>
    </source>
</reference>
<feature type="region of interest" description="Disordered" evidence="1">
    <location>
        <begin position="179"/>
        <end position="198"/>
    </location>
</feature>
<sequence>MNGLGPARSRPVGRPTTGPTVRPSHPILKNSNSSISNSANGAKANTGASMAATYQHERMQQLENLIQEQKKTIAKLTEENKTLTAMQRRQDKAIQSLNRDQGDLPAAMGQLREELRAVKAQNKKYVERLNQEERQTRELHNELVAQREKSDRVVQRLKGVQDDLQAQIRELTSRLEQYEGVSTEEDKARPHARSETTLSSRAPLLVDRSAHSMSRVSVRSTAMPTASRSIKAPADSHAVKELHAPSRVVAAISPEPTNSDDPPSTSAVVLGEDAIFESVPAPDTTEVLVDRDRKQAAEPLPSASEGNASSPSSFPAAPTASTTFPTAPVSVAPTVPAVSMLPVVPAAVPALAASAPVQQPATVFKPNLASRSWAPLGPPPLTSSPAPETTMSSAALNPLALLDRPLGTSSDVLNPLGLLNNPLGTSAVGNPLGLLDKSPTTSSSPPLSASTKPSFATSLPTGLNWMAPSTTANATTSPLSVPAVAAPVAPSAFTSSPVPRPAPSIASFLTTTTAASKPSATPAAVTTSFTSLSTSPPRAATDTASALPLFLRQDAPAVVRPGGLSFIIPSGDAAPKPVAPARAQPAAAASFLDAYAPSFGTVSATEPPAVAGRRRNMAETGLF</sequence>
<dbReference type="OrthoDB" id="2123794at2759"/>
<proteinExistence type="predicted"/>
<feature type="compositionally biased region" description="Polar residues" evidence="1">
    <location>
        <begin position="211"/>
        <end position="228"/>
    </location>
</feature>
<dbReference type="Proteomes" id="UP000054350">
    <property type="component" value="Unassembled WGS sequence"/>
</dbReference>
<dbReference type="VEuPathDB" id="FungiDB:AMAG_05223"/>
<feature type="compositionally biased region" description="Basic and acidic residues" evidence="1">
    <location>
        <begin position="184"/>
        <end position="194"/>
    </location>
</feature>
<dbReference type="Pfam" id="PF15619">
    <property type="entry name" value="Lebercilin"/>
    <property type="match status" value="1"/>
</dbReference>
<feature type="compositionally biased region" description="Low complexity" evidence="1">
    <location>
        <begin position="438"/>
        <end position="454"/>
    </location>
</feature>
<feature type="compositionally biased region" description="Low complexity" evidence="1">
    <location>
        <begin position="30"/>
        <end position="45"/>
    </location>
</feature>
<dbReference type="InterPro" id="IPR028933">
    <property type="entry name" value="Lebercilin_dom"/>
</dbReference>
<feature type="domain" description="Lebercilin" evidence="2">
    <location>
        <begin position="56"/>
        <end position="186"/>
    </location>
</feature>
<feature type="region of interest" description="Disordered" evidence="1">
    <location>
        <begin position="430"/>
        <end position="455"/>
    </location>
</feature>
<feature type="compositionally biased region" description="Low complexity" evidence="1">
    <location>
        <begin position="301"/>
        <end position="321"/>
    </location>
</feature>
<name>A0A0L0SBI8_ALLM3</name>
<evidence type="ECO:0000313" key="3">
    <source>
        <dbReference type="EMBL" id="KNE59760.1"/>
    </source>
</evidence>
<dbReference type="eggNOG" id="ENOG502TBB0">
    <property type="taxonomic scope" value="Eukaryota"/>
</dbReference>
<feature type="region of interest" description="Disordered" evidence="1">
    <location>
        <begin position="297"/>
        <end position="321"/>
    </location>
</feature>
<evidence type="ECO:0000256" key="1">
    <source>
        <dbReference type="SAM" id="MobiDB-lite"/>
    </source>
</evidence>
<dbReference type="STRING" id="578462.A0A0L0SBI8"/>
<reference evidence="4" key="2">
    <citation type="submission" date="2009-11" db="EMBL/GenBank/DDBJ databases">
        <title>The Genome Sequence of Allomyces macrogynus strain ATCC 38327.</title>
        <authorList>
            <consortium name="The Broad Institute Genome Sequencing Platform"/>
            <person name="Russ C."/>
            <person name="Cuomo C."/>
            <person name="Shea T."/>
            <person name="Young S.K."/>
            <person name="Zeng Q."/>
            <person name="Koehrsen M."/>
            <person name="Haas B."/>
            <person name="Borodovsky M."/>
            <person name="Guigo R."/>
            <person name="Alvarado L."/>
            <person name="Berlin A."/>
            <person name="Borenstein D."/>
            <person name="Chen Z."/>
            <person name="Engels R."/>
            <person name="Freedman E."/>
            <person name="Gellesch M."/>
            <person name="Goldberg J."/>
            <person name="Griggs A."/>
            <person name="Gujja S."/>
            <person name="Heiman D."/>
            <person name="Hepburn T."/>
            <person name="Howarth C."/>
            <person name="Jen D."/>
            <person name="Larson L."/>
            <person name="Lewis B."/>
            <person name="Mehta T."/>
            <person name="Park D."/>
            <person name="Pearson M."/>
            <person name="Roberts A."/>
            <person name="Saif S."/>
            <person name="Shenoy N."/>
            <person name="Sisk P."/>
            <person name="Stolte C."/>
            <person name="Sykes S."/>
            <person name="Walk T."/>
            <person name="White J."/>
            <person name="Yandava C."/>
            <person name="Burger G."/>
            <person name="Gray M.W."/>
            <person name="Holland P.W.H."/>
            <person name="King N."/>
            <person name="Lang F.B.F."/>
            <person name="Roger A.J."/>
            <person name="Ruiz-Trillo I."/>
            <person name="Lander E."/>
            <person name="Nusbaum C."/>
        </authorList>
    </citation>
    <scope>NUCLEOTIDE SEQUENCE [LARGE SCALE GENOMIC DNA]</scope>
    <source>
        <strain evidence="4">ATCC 38327</strain>
    </source>
</reference>
<feature type="region of interest" description="Disordered" evidence="1">
    <location>
        <begin position="211"/>
        <end position="239"/>
    </location>
</feature>